<feature type="compositionally biased region" description="Polar residues" evidence="1">
    <location>
        <begin position="379"/>
        <end position="397"/>
    </location>
</feature>
<feature type="compositionally biased region" description="Basic and acidic residues" evidence="1">
    <location>
        <begin position="336"/>
        <end position="359"/>
    </location>
</feature>
<feature type="region of interest" description="Disordered" evidence="1">
    <location>
        <begin position="190"/>
        <end position="463"/>
    </location>
</feature>
<evidence type="ECO:0000313" key="2">
    <source>
        <dbReference type="EMBL" id="KAF2237700.1"/>
    </source>
</evidence>
<feature type="compositionally biased region" description="Basic and acidic residues" evidence="1">
    <location>
        <begin position="267"/>
        <end position="281"/>
    </location>
</feature>
<dbReference type="AlphaFoldDB" id="A0A6A6HJQ4"/>
<dbReference type="OrthoDB" id="5421971at2759"/>
<dbReference type="EMBL" id="ML991779">
    <property type="protein sequence ID" value="KAF2237700.1"/>
    <property type="molecule type" value="Genomic_DNA"/>
</dbReference>
<feature type="compositionally biased region" description="Acidic residues" evidence="1">
    <location>
        <begin position="249"/>
        <end position="263"/>
    </location>
</feature>
<keyword evidence="3" id="KW-1185">Reference proteome</keyword>
<feature type="region of interest" description="Disordered" evidence="1">
    <location>
        <begin position="114"/>
        <end position="144"/>
    </location>
</feature>
<proteinExistence type="predicted"/>
<accession>A0A6A6HJQ4</accession>
<organism evidence="2 3">
    <name type="scientific">Viridothelium virens</name>
    <name type="common">Speckled blister lichen</name>
    <name type="synonym">Trypethelium virens</name>
    <dbReference type="NCBI Taxonomy" id="1048519"/>
    <lineage>
        <taxon>Eukaryota</taxon>
        <taxon>Fungi</taxon>
        <taxon>Dikarya</taxon>
        <taxon>Ascomycota</taxon>
        <taxon>Pezizomycotina</taxon>
        <taxon>Dothideomycetes</taxon>
        <taxon>Dothideomycetes incertae sedis</taxon>
        <taxon>Trypetheliales</taxon>
        <taxon>Trypetheliaceae</taxon>
        <taxon>Viridothelium</taxon>
    </lineage>
</organism>
<gene>
    <name evidence="2" type="ORF">EV356DRAFT_383656</name>
</gene>
<feature type="compositionally biased region" description="Polar residues" evidence="1">
    <location>
        <begin position="428"/>
        <end position="449"/>
    </location>
</feature>
<reference evidence="2" key="1">
    <citation type="journal article" date="2020" name="Stud. Mycol.">
        <title>101 Dothideomycetes genomes: a test case for predicting lifestyles and emergence of pathogens.</title>
        <authorList>
            <person name="Haridas S."/>
            <person name="Albert R."/>
            <person name="Binder M."/>
            <person name="Bloem J."/>
            <person name="Labutti K."/>
            <person name="Salamov A."/>
            <person name="Andreopoulos B."/>
            <person name="Baker S."/>
            <person name="Barry K."/>
            <person name="Bills G."/>
            <person name="Bluhm B."/>
            <person name="Cannon C."/>
            <person name="Castanera R."/>
            <person name="Culley D."/>
            <person name="Daum C."/>
            <person name="Ezra D."/>
            <person name="Gonzalez J."/>
            <person name="Henrissat B."/>
            <person name="Kuo A."/>
            <person name="Liang C."/>
            <person name="Lipzen A."/>
            <person name="Lutzoni F."/>
            <person name="Magnuson J."/>
            <person name="Mondo S."/>
            <person name="Nolan M."/>
            <person name="Ohm R."/>
            <person name="Pangilinan J."/>
            <person name="Park H.-J."/>
            <person name="Ramirez L."/>
            <person name="Alfaro M."/>
            <person name="Sun H."/>
            <person name="Tritt A."/>
            <person name="Yoshinaga Y."/>
            <person name="Zwiers L.-H."/>
            <person name="Turgeon B."/>
            <person name="Goodwin S."/>
            <person name="Spatafora J."/>
            <person name="Crous P."/>
            <person name="Grigoriev I."/>
        </authorList>
    </citation>
    <scope>NUCLEOTIDE SEQUENCE</scope>
    <source>
        <strain evidence="2">Tuck. ex Michener</strain>
    </source>
</reference>
<feature type="compositionally biased region" description="Polar residues" evidence="1">
    <location>
        <begin position="231"/>
        <end position="243"/>
    </location>
</feature>
<feature type="compositionally biased region" description="Acidic residues" evidence="1">
    <location>
        <begin position="206"/>
        <end position="218"/>
    </location>
</feature>
<evidence type="ECO:0000313" key="3">
    <source>
        <dbReference type="Proteomes" id="UP000800092"/>
    </source>
</evidence>
<feature type="compositionally biased region" description="Low complexity" evidence="1">
    <location>
        <begin position="290"/>
        <end position="308"/>
    </location>
</feature>
<protein>
    <submittedName>
        <fullName evidence="2">Uncharacterized protein</fullName>
    </submittedName>
</protein>
<sequence length="463" mass="50750">MKMYRPSDPRVRRTLNQLSQNLESANESAQANLYNVTQTYISPCLSSIASSLTYCAESACPCIPILNRDERLRQRRRHRPRGRAEASFDFYDDWEEDENDGLLGWGSDELDRLLAGTGSSHTGQPGRQRAMSYGSRRDGGLYPAGRRKSAVHLHDGGPDPTIIPNTSFLGFLGRWPWKVGSKGLRYKPSAADLQENPGQLKRNDAEAEPLIEESEEGEVASRKKRRKRSATAGSGHTTDSYSSRGDIFPSDEEDDAVPLDDEFAMVLERRTTSQSNHDESSSGKTKKSGRPSNSRISTRTTSSRSTHTSSKKKLHQIANTKHAESDASVVPSLAELKQEEEIVRQEEEEDVERRREVAERLALQRGLATPEEADLKSPAVTSALTSPAMESTGSQIFSPGSTVPPTPGSNAPSMMDDGTASQELADVSNPTSRGENASEQGEGETSSTGFVPAQLPHFQRDKG</sequence>
<evidence type="ECO:0000256" key="1">
    <source>
        <dbReference type="SAM" id="MobiDB-lite"/>
    </source>
</evidence>
<dbReference type="Proteomes" id="UP000800092">
    <property type="component" value="Unassembled WGS sequence"/>
</dbReference>
<name>A0A6A6HJQ4_VIRVR</name>